<dbReference type="PANTHER" id="PTHR30618:SF0">
    <property type="entry name" value="PURINE-URACIL PERMEASE NCS1"/>
    <property type="match status" value="1"/>
</dbReference>
<comment type="caution">
    <text evidence="7">The sequence shown here is derived from an EMBL/GenBank/DDBJ whole genome shotgun (WGS) entry which is preliminary data.</text>
</comment>
<feature type="transmembrane region" description="Helical" evidence="6">
    <location>
        <begin position="395"/>
        <end position="417"/>
    </location>
</feature>
<dbReference type="CDD" id="cd11485">
    <property type="entry name" value="SLC-NCS1sbd_YbbW-like"/>
    <property type="match status" value="1"/>
</dbReference>
<feature type="transmembrane region" description="Helical" evidence="6">
    <location>
        <begin position="437"/>
        <end position="454"/>
    </location>
</feature>
<keyword evidence="8" id="KW-1185">Reference proteome</keyword>
<feature type="transmembrane region" description="Helical" evidence="6">
    <location>
        <begin position="460"/>
        <end position="482"/>
    </location>
</feature>
<accession>A0ABU3LC80</accession>
<feature type="transmembrane region" description="Helical" evidence="6">
    <location>
        <begin position="37"/>
        <end position="58"/>
    </location>
</feature>
<keyword evidence="4 6" id="KW-1133">Transmembrane helix</keyword>
<sequence length="557" mass="61209">MSKDIVGLEEDISHSSLYSEDLAPVSKENRTWSKWHLAAIWVGMAVCIPTYLLASYMIKTGLNWYEALIIIGLANLIITIPMVLNGHAGVKYGIPFPVIGRAAFGTKGVHLASVTRGIIACGWFGVQTWIGGLAIYAIFNAITGATGELGLSFGKFVGFGIFWVINMYFIWRGTESIKWLETFSAPILVIMGLVLIYWSYAKADGFSVVLEQGKQLQHTAAKISEKDNLFYLNLHSLKDKEGALKASEYNIVSDSNTSWESFTENPIPITNTENVQVQFRTTDNGNEVLSSIVTATMVSNDASGSKLWSYLLWLTAMVGFWATMSISIADITRYAATQKDQVAGQFIGLPATMLLYSFVGIFVTCAAIINFKDILIADDAPWDPVSLIAKFKNPVVVIVAQVFMLIATLSTNIAANVIAPSNAFSNLLPKKISFKKGGTITGILGILIMPWWLLNEISGFLIFVSGLLGPVLGILIADYFLVRKKNLALAELYKEDGIYSYNKTGFNKAAMIALFVGVFLALIGYWVPALNFLYSLSWFTGFIISFVLYALLMKKPS</sequence>
<dbReference type="EMBL" id="JAVTTO010000001">
    <property type="protein sequence ID" value="MDT7831013.1"/>
    <property type="molecule type" value="Genomic_DNA"/>
</dbReference>
<dbReference type="Proteomes" id="UP001257277">
    <property type="component" value="Unassembled WGS sequence"/>
</dbReference>
<feature type="transmembrane region" description="Helical" evidence="6">
    <location>
        <begin position="117"/>
        <end position="139"/>
    </location>
</feature>
<dbReference type="InterPro" id="IPR045225">
    <property type="entry name" value="Uracil/uridine/allantoin_perm"/>
</dbReference>
<gene>
    <name evidence="7" type="ORF">RQM59_01400</name>
</gene>
<evidence type="ECO:0000256" key="3">
    <source>
        <dbReference type="ARBA" id="ARBA00022692"/>
    </source>
</evidence>
<protein>
    <submittedName>
        <fullName evidence="7">NCS1 family nucleobase:cation symporter-1</fullName>
    </submittedName>
</protein>
<evidence type="ECO:0000256" key="2">
    <source>
        <dbReference type="ARBA" id="ARBA00008974"/>
    </source>
</evidence>
<comment type="subcellular location">
    <subcellularLocation>
        <location evidence="1">Membrane</location>
        <topology evidence="1">Multi-pass membrane protein</topology>
    </subcellularLocation>
</comment>
<feature type="transmembrane region" description="Helical" evidence="6">
    <location>
        <begin position="310"/>
        <end position="332"/>
    </location>
</feature>
<feature type="transmembrane region" description="Helical" evidence="6">
    <location>
        <begin position="353"/>
        <end position="375"/>
    </location>
</feature>
<feature type="transmembrane region" description="Helical" evidence="6">
    <location>
        <begin position="183"/>
        <end position="200"/>
    </location>
</feature>
<feature type="transmembrane region" description="Helical" evidence="6">
    <location>
        <begin position="151"/>
        <end position="171"/>
    </location>
</feature>
<comment type="similarity">
    <text evidence="2">Belongs to the purine-cytosine permease (2.A.39) family.</text>
</comment>
<evidence type="ECO:0000256" key="1">
    <source>
        <dbReference type="ARBA" id="ARBA00004141"/>
    </source>
</evidence>
<dbReference type="PANTHER" id="PTHR30618">
    <property type="entry name" value="NCS1 FAMILY PURINE/PYRIMIDINE TRANSPORTER"/>
    <property type="match status" value="1"/>
</dbReference>
<proteinExistence type="inferred from homology"/>
<dbReference type="RefSeq" id="WP_349240267.1">
    <property type="nucleotide sequence ID" value="NZ_JAVTTO010000001.1"/>
</dbReference>
<organism evidence="7 8">
    <name type="scientific">Asprobacillus argus</name>
    <dbReference type="NCBI Taxonomy" id="3076534"/>
    <lineage>
        <taxon>Bacteria</taxon>
        <taxon>Pseudomonadati</taxon>
        <taxon>Bacteroidota</taxon>
        <taxon>Flavobacteriia</taxon>
        <taxon>Flavobacteriales</taxon>
        <taxon>Flavobacteriaceae</taxon>
        <taxon>Asprobacillus</taxon>
    </lineage>
</organism>
<dbReference type="Pfam" id="PF02133">
    <property type="entry name" value="Transp_cyt_pur"/>
    <property type="match status" value="2"/>
</dbReference>
<feature type="transmembrane region" description="Helical" evidence="6">
    <location>
        <begin position="533"/>
        <end position="552"/>
    </location>
</feature>
<evidence type="ECO:0000256" key="6">
    <source>
        <dbReference type="SAM" id="Phobius"/>
    </source>
</evidence>
<name>A0ABU3LC80_9FLAO</name>
<keyword evidence="3 6" id="KW-0812">Transmembrane</keyword>
<evidence type="ECO:0000256" key="5">
    <source>
        <dbReference type="ARBA" id="ARBA00023136"/>
    </source>
</evidence>
<evidence type="ECO:0000256" key="4">
    <source>
        <dbReference type="ARBA" id="ARBA00022989"/>
    </source>
</evidence>
<reference evidence="7 8" key="1">
    <citation type="submission" date="2023-09" db="EMBL/GenBank/DDBJ databases">
        <title>Novel taxa isolated from Blanes Bay.</title>
        <authorList>
            <person name="Rey-Velasco X."/>
            <person name="Lucena T."/>
        </authorList>
    </citation>
    <scope>NUCLEOTIDE SEQUENCE [LARGE SCALE GENOMIC DNA]</scope>
    <source>
        <strain evidence="7 8">S356</strain>
    </source>
</reference>
<evidence type="ECO:0000313" key="8">
    <source>
        <dbReference type="Proteomes" id="UP001257277"/>
    </source>
</evidence>
<feature type="transmembrane region" description="Helical" evidence="6">
    <location>
        <begin position="64"/>
        <end position="84"/>
    </location>
</feature>
<keyword evidence="5 6" id="KW-0472">Membrane</keyword>
<feature type="transmembrane region" description="Helical" evidence="6">
    <location>
        <begin position="509"/>
        <end position="527"/>
    </location>
</feature>
<dbReference type="Gene3D" id="1.10.4160.10">
    <property type="entry name" value="Hydantoin permease"/>
    <property type="match status" value="2"/>
</dbReference>
<dbReference type="InterPro" id="IPR001248">
    <property type="entry name" value="Pur-cyt_permease"/>
</dbReference>
<evidence type="ECO:0000313" key="7">
    <source>
        <dbReference type="EMBL" id="MDT7831013.1"/>
    </source>
</evidence>